<protein>
    <recommendedName>
        <fullName evidence="3">Carboxypeptidase regulatory-like domain-containing protein</fullName>
    </recommendedName>
</protein>
<dbReference type="EMBL" id="JABRWO010000001">
    <property type="protein sequence ID" value="MBA2113464.1"/>
    <property type="molecule type" value="Genomic_DNA"/>
</dbReference>
<keyword evidence="2" id="KW-1185">Reference proteome</keyword>
<dbReference type="Proteomes" id="UP000551616">
    <property type="component" value="Unassembled WGS sequence"/>
</dbReference>
<organism evidence="1 2">
    <name type="scientific">Bremerella alba</name>
    <dbReference type="NCBI Taxonomy" id="980252"/>
    <lineage>
        <taxon>Bacteria</taxon>
        <taxon>Pseudomonadati</taxon>
        <taxon>Planctomycetota</taxon>
        <taxon>Planctomycetia</taxon>
        <taxon>Pirellulales</taxon>
        <taxon>Pirellulaceae</taxon>
        <taxon>Bremerella</taxon>
    </lineage>
</organism>
<reference evidence="1 2" key="1">
    <citation type="submission" date="2020-05" db="EMBL/GenBank/DDBJ databases">
        <title>Bremerella alba sp. nov., a novel planctomycete isolated from the surface of the macroalga Fucus spiralis.</title>
        <authorList>
            <person name="Godinho O."/>
            <person name="Botelho R."/>
            <person name="Albuquerque L."/>
            <person name="Wiegand S."/>
            <person name="Da Costa M.S."/>
            <person name="Lobo-Da-Cunha A."/>
            <person name="Jogler C."/>
            <person name="Lage O.M."/>
        </authorList>
    </citation>
    <scope>NUCLEOTIDE SEQUENCE [LARGE SCALE GENOMIC DNA]</scope>
    <source>
        <strain evidence="1 2">FF15</strain>
    </source>
</reference>
<dbReference type="RefSeq" id="WP_207394934.1">
    <property type="nucleotide sequence ID" value="NZ_JABRWO010000001.1"/>
</dbReference>
<accession>A0A7V8V212</accession>
<evidence type="ECO:0000313" key="1">
    <source>
        <dbReference type="EMBL" id="MBA2113464.1"/>
    </source>
</evidence>
<gene>
    <name evidence="1" type="ORF">HOV93_06130</name>
</gene>
<name>A0A7V8V212_9BACT</name>
<dbReference type="AlphaFoldDB" id="A0A7V8V212"/>
<evidence type="ECO:0000313" key="2">
    <source>
        <dbReference type="Proteomes" id="UP000551616"/>
    </source>
</evidence>
<proteinExistence type="predicted"/>
<evidence type="ECO:0008006" key="3">
    <source>
        <dbReference type="Google" id="ProtNLM"/>
    </source>
</evidence>
<sequence>MSVSNPWNQGRKIRSVGLTLLLAVGLIGCGSSDGLDRRAVRGTATYEGEPIEKGTITLFPLANGIMAAGKIVDGHYEIPAHEGPIPGEYRVEVTALKETGRMLRNEEPGMETIEIPEVLSFIPAKYNDLSELTIEISQEEIATQADFRLEE</sequence>
<comment type="caution">
    <text evidence="1">The sequence shown here is derived from an EMBL/GenBank/DDBJ whole genome shotgun (WGS) entry which is preliminary data.</text>
</comment>